<accession>A0A9Q3YNC3</accession>
<evidence type="ECO:0000313" key="11">
    <source>
        <dbReference type="Proteomes" id="UP001108027"/>
    </source>
</evidence>
<dbReference type="PANTHER" id="PTHR43884:SF20">
    <property type="entry name" value="ACYL-COA DEHYDROGENASE FADE28"/>
    <property type="match status" value="1"/>
</dbReference>
<dbReference type="CDD" id="cd00567">
    <property type="entry name" value="ACAD"/>
    <property type="match status" value="1"/>
</dbReference>
<proteinExistence type="inferred from homology"/>
<gene>
    <name evidence="10" type="ORF">LL252_13735</name>
</gene>
<evidence type="ECO:0000256" key="4">
    <source>
        <dbReference type="ARBA" id="ARBA00022827"/>
    </source>
</evidence>
<keyword evidence="5 6" id="KW-0560">Oxidoreductase</keyword>
<dbReference type="InterPro" id="IPR009100">
    <property type="entry name" value="AcylCoA_DH/oxidase_NM_dom_sf"/>
</dbReference>
<dbReference type="GO" id="GO:0050660">
    <property type="term" value="F:flavin adenine dinucleotide binding"/>
    <property type="evidence" value="ECO:0007669"/>
    <property type="project" value="InterPro"/>
</dbReference>
<dbReference type="Gene3D" id="1.10.540.10">
    <property type="entry name" value="Acyl-CoA dehydrogenase/oxidase, N-terminal domain"/>
    <property type="match status" value="1"/>
</dbReference>
<keyword evidence="4 6" id="KW-0274">FAD</keyword>
<evidence type="ECO:0000256" key="3">
    <source>
        <dbReference type="ARBA" id="ARBA00022630"/>
    </source>
</evidence>
<evidence type="ECO:0000313" key="10">
    <source>
        <dbReference type="EMBL" id="MCC4309632.1"/>
    </source>
</evidence>
<feature type="domain" description="Acyl-CoA dehydrogenase/oxidase C-terminal" evidence="7">
    <location>
        <begin position="234"/>
        <end position="371"/>
    </location>
</feature>
<name>A0A9Q3YNC3_9GAMM</name>
<dbReference type="PANTHER" id="PTHR43884">
    <property type="entry name" value="ACYL-COA DEHYDROGENASE"/>
    <property type="match status" value="1"/>
</dbReference>
<feature type="domain" description="Acyl-CoA dehydrogenase/oxidase N-terminal" evidence="9">
    <location>
        <begin position="6"/>
        <end position="118"/>
    </location>
</feature>
<evidence type="ECO:0000256" key="2">
    <source>
        <dbReference type="ARBA" id="ARBA00009347"/>
    </source>
</evidence>
<reference evidence="10" key="1">
    <citation type="submission" date="2021-10" db="EMBL/GenBank/DDBJ databases">
        <title>The diversity and Nitrogen Metabolism of Culturable Nitrate-Utilizing Bacteria Within the Oxygen Minimum Zone of the Changjiang (Yangtze River)Estuary.</title>
        <authorList>
            <person name="Zhang D."/>
            <person name="Zheng J."/>
            <person name="Liu S."/>
            <person name="He W."/>
        </authorList>
    </citation>
    <scope>NUCLEOTIDE SEQUENCE</scope>
    <source>
        <strain evidence="10">FXH-223</strain>
    </source>
</reference>
<dbReference type="AlphaFoldDB" id="A0A9Q3YNC3"/>
<keyword evidence="11" id="KW-1185">Reference proteome</keyword>
<dbReference type="InterPro" id="IPR036250">
    <property type="entry name" value="AcylCo_DH-like_C"/>
</dbReference>
<dbReference type="InterPro" id="IPR013786">
    <property type="entry name" value="AcylCoA_DH/ox_N"/>
</dbReference>
<dbReference type="Gene3D" id="1.20.140.10">
    <property type="entry name" value="Butyryl-CoA Dehydrogenase, subunit A, domain 3"/>
    <property type="match status" value="1"/>
</dbReference>
<dbReference type="Pfam" id="PF02771">
    <property type="entry name" value="Acyl-CoA_dh_N"/>
    <property type="match status" value="1"/>
</dbReference>
<feature type="domain" description="Acyl-CoA oxidase/dehydrogenase middle" evidence="8">
    <location>
        <begin position="122"/>
        <end position="215"/>
    </location>
</feature>
<dbReference type="Pfam" id="PF00441">
    <property type="entry name" value="Acyl-CoA_dh_1"/>
    <property type="match status" value="1"/>
</dbReference>
<comment type="caution">
    <text evidence="10">The sequence shown here is derived from an EMBL/GenBank/DDBJ whole genome shotgun (WGS) entry which is preliminary data.</text>
</comment>
<comment type="similarity">
    <text evidence="2 6">Belongs to the acyl-CoA dehydrogenase family.</text>
</comment>
<evidence type="ECO:0000259" key="8">
    <source>
        <dbReference type="Pfam" id="PF02770"/>
    </source>
</evidence>
<sequence length="383" mass="41393">MDFKLNDEQRMLEETVGRLVRDTYTFDARNKILESDQGFSADMWNQFAELGLLGVPFSEEAGGFNGGGPELMVVAEGFGRGLVVEPYLATVVLSGTLIDKLGNDAQKEQWVAAIIGGETRFALAAYEPQGRYDHTVVDTSAKKDGDGYVLSGEKAVVLHGDSADQLVVIARTAGNAGDRDGLSAFIVPADADGVTRKGYATIDGLRAAEITLSNVKVDGDALLGEEGQAIDALEATLDLALITLCAEASGAMEVACDQTLDYIKERQQFGVPIGKFQALQHRMVEMRMELEKVRSITMLAACSLDAPADLRKKRISAAKAQVGKSGRKVAEEAIQLFGGMGMMEETPVSHYAKRIVMIDHWFGDREYHLGVLETLIDVDDHAA</sequence>
<dbReference type="InterPro" id="IPR009075">
    <property type="entry name" value="AcylCo_DH/oxidase_C"/>
</dbReference>
<dbReference type="InterPro" id="IPR037069">
    <property type="entry name" value="AcylCoA_DH/ox_N_sf"/>
</dbReference>
<dbReference type="Proteomes" id="UP001108027">
    <property type="component" value="Unassembled WGS sequence"/>
</dbReference>
<dbReference type="GO" id="GO:0003995">
    <property type="term" value="F:acyl-CoA dehydrogenase activity"/>
    <property type="evidence" value="ECO:0007669"/>
    <property type="project" value="TreeGrafter"/>
</dbReference>
<dbReference type="RefSeq" id="WP_204430548.1">
    <property type="nucleotide sequence ID" value="NZ_JADDOL010000018.1"/>
</dbReference>
<dbReference type="Gene3D" id="2.40.110.10">
    <property type="entry name" value="Butyryl-CoA Dehydrogenase, subunit A, domain 2"/>
    <property type="match status" value="1"/>
</dbReference>
<evidence type="ECO:0000256" key="6">
    <source>
        <dbReference type="RuleBase" id="RU362125"/>
    </source>
</evidence>
<evidence type="ECO:0000259" key="7">
    <source>
        <dbReference type="Pfam" id="PF00441"/>
    </source>
</evidence>
<dbReference type="SUPFAM" id="SSF47203">
    <property type="entry name" value="Acyl-CoA dehydrogenase C-terminal domain-like"/>
    <property type="match status" value="1"/>
</dbReference>
<evidence type="ECO:0000256" key="1">
    <source>
        <dbReference type="ARBA" id="ARBA00001974"/>
    </source>
</evidence>
<dbReference type="InterPro" id="IPR006091">
    <property type="entry name" value="Acyl-CoA_Oxase/DH_mid-dom"/>
</dbReference>
<dbReference type="SUPFAM" id="SSF56645">
    <property type="entry name" value="Acyl-CoA dehydrogenase NM domain-like"/>
    <property type="match status" value="1"/>
</dbReference>
<evidence type="ECO:0000259" key="9">
    <source>
        <dbReference type="Pfam" id="PF02771"/>
    </source>
</evidence>
<dbReference type="Pfam" id="PF02770">
    <property type="entry name" value="Acyl-CoA_dh_M"/>
    <property type="match status" value="1"/>
</dbReference>
<comment type="cofactor">
    <cofactor evidence="1 6">
        <name>FAD</name>
        <dbReference type="ChEBI" id="CHEBI:57692"/>
    </cofactor>
</comment>
<organism evidence="10 11">
    <name type="scientific">Alloalcanivorax marinus</name>
    <dbReference type="NCBI Taxonomy" id="1177169"/>
    <lineage>
        <taxon>Bacteria</taxon>
        <taxon>Pseudomonadati</taxon>
        <taxon>Pseudomonadota</taxon>
        <taxon>Gammaproteobacteria</taxon>
        <taxon>Oceanospirillales</taxon>
        <taxon>Alcanivoracaceae</taxon>
        <taxon>Alloalcanivorax</taxon>
    </lineage>
</organism>
<dbReference type="EMBL" id="JAJGNA010000019">
    <property type="protein sequence ID" value="MCC4309632.1"/>
    <property type="molecule type" value="Genomic_DNA"/>
</dbReference>
<dbReference type="InterPro" id="IPR046373">
    <property type="entry name" value="Acyl-CoA_Oxase/DH_mid-dom_sf"/>
</dbReference>
<keyword evidence="3 6" id="KW-0285">Flavoprotein</keyword>
<evidence type="ECO:0000256" key="5">
    <source>
        <dbReference type="ARBA" id="ARBA00023002"/>
    </source>
</evidence>
<protein>
    <submittedName>
        <fullName evidence="10">Acyl-CoA dehydrogenase</fullName>
    </submittedName>
</protein>